<keyword evidence="3" id="KW-1185">Reference proteome</keyword>
<name>A0A4D7JY14_9BACT</name>
<reference evidence="2 3" key="1">
    <citation type="submission" date="2018-04" db="EMBL/GenBank/DDBJ databases">
        <title>Complete genome uncultured novel isolate.</title>
        <authorList>
            <person name="Merlino G."/>
        </authorList>
    </citation>
    <scope>NUCLEOTIDE SEQUENCE [LARGE SCALE GENOMIC DNA]</scope>
    <source>
        <strain evidence="3">R1DC9</strain>
    </source>
</reference>
<evidence type="ECO:0008006" key="4">
    <source>
        <dbReference type="Google" id="ProtNLM"/>
    </source>
</evidence>
<dbReference type="AlphaFoldDB" id="A0A4D7JY14"/>
<proteinExistence type="predicted"/>
<dbReference type="KEGG" id="fpf:DCC35_12920"/>
<dbReference type="RefSeq" id="WP_137091180.1">
    <property type="nucleotide sequence ID" value="NZ_CP028923.1"/>
</dbReference>
<dbReference type="OrthoDB" id="8431028at2"/>
<evidence type="ECO:0000256" key="1">
    <source>
        <dbReference type="SAM" id="MobiDB-lite"/>
    </source>
</evidence>
<evidence type="ECO:0000313" key="2">
    <source>
        <dbReference type="EMBL" id="QCK15585.1"/>
    </source>
</evidence>
<dbReference type="NCBIfam" id="NF047539">
    <property type="entry name" value="XAC2610_fam"/>
    <property type="match status" value="1"/>
</dbReference>
<gene>
    <name evidence="2" type="ORF">DCC35_12920</name>
</gene>
<organism evidence="2 3">
    <name type="scientific">Mangrovivirga cuniculi</name>
    <dbReference type="NCBI Taxonomy" id="2715131"/>
    <lineage>
        <taxon>Bacteria</taxon>
        <taxon>Pseudomonadati</taxon>
        <taxon>Bacteroidota</taxon>
        <taxon>Cytophagia</taxon>
        <taxon>Cytophagales</taxon>
        <taxon>Mangrovivirgaceae</taxon>
        <taxon>Mangrovivirga</taxon>
    </lineage>
</organism>
<protein>
    <recommendedName>
        <fullName evidence="4">Lipoprotein</fullName>
    </recommendedName>
</protein>
<evidence type="ECO:0000313" key="3">
    <source>
        <dbReference type="Proteomes" id="UP000298616"/>
    </source>
</evidence>
<dbReference type="PROSITE" id="PS51257">
    <property type="entry name" value="PROKAR_LIPOPROTEIN"/>
    <property type="match status" value="1"/>
</dbReference>
<feature type="compositionally biased region" description="Basic and acidic residues" evidence="1">
    <location>
        <begin position="27"/>
        <end position="46"/>
    </location>
</feature>
<dbReference type="EMBL" id="CP028923">
    <property type="protein sequence ID" value="QCK15585.1"/>
    <property type="molecule type" value="Genomic_DNA"/>
</dbReference>
<accession>A0A4D7JY14</accession>
<dbReference type="InterPro" id="IPR058087">
    <property type="entry name" value="XAC2610_dom"/>
</dbReference>
<feature type="region of interest" description="Disordered" evidence="1">
    <location>
        <begin position="22"/>
        <end position="46"/>
    </location>
</feature>
<dbReference type="Proteomes" id="UP000298616">
    <property type="component" value="Chromosome"/>
</dbReference>
<sequence>MRQIIFTLIVISIIIGCDSKPSGQRNFESKSIPEETGRNEKPDKEYPFQFPELPENGFVIKPKIYSVKFRSRSLYKSDSIEFDVYAEIDTTGNGQIKQITFYHDEDSFDIRYFNYPIFSIEDIVNFEKGPKVYFEDYNFDDFPDVAIHNREASGVKNQMYTVYLYNSERNKYYKNKFLSKVVNPSIDYESKTLTTFGQGGMASQIYSKKLYRWNNGDFELIKYENQTYSDSLNRFIRTTKTLEDSGWTVKVDTLKDELTR</sequence>